<protein>
    <submittedName>
        <fullName evidence="1">Deazaflavin-dependent nitroreductase</fullName>
    </submittedName>
</protein>
<evidence type="ECO:0000313" key="1">
    <source>
        <dbReference type="EMBL" id="OBB26252.1"/>
    </source>
</evidence>
<dbReference type="AlphaFoldDB" id="A0A1A0QVW4"/>
<dbReference type="InterPro" id="IPR012349">
    <property type="entry name" value="Split_barrel_FMN-bd"/>
</dbReference>
<dbReference type="Proteomes" id="UP000093902">
    <property type="component" value="Unassembled WGS sequence"/>
</dbReference>
<dbReference type="EMBL" id="LZSO01000034">
    <property type="protein sequence ID" value="OBB26252.1"/>
    <property type="molecule type" value="Genomic_DNA"/>
</dbReference>
<sequence>MGGAMKLPWYIKPGNKVLVALSRLGFGFGNKGPVVLTVSGRKSGKPRSTPVTPMVVDGKRYVAGLPGADWIANARAAGQATLRRGRRTEQVRMTELPEAEQRPMLRRLPIEVPGWIGFLRSAGLIIDGTPDDFEELADTMPIFRFDPIP</sequence>
<dbReference type="Pfam" id="PF04075">
    <property type="entry name" value="F420H2_quin_red"/>
    <property type="match status" value="1"/>
</dbReference>
<dbReference type="OrthoDB" id="3296989at2"/>
<name>A0A1A0QVW4_MYCPR</name>
<dbReference type="InterPro" id="IPR004378">
    <property type="entry name" value="F420H2_quin_Rdtase"/>
</dbReference>
<accession>A0A1A0QVW4</accession>
<gene>
    <name evidence="1" type="ORF">A5792_03880</name>
</gene>
<comment type="caution">
    <text evidence="1">The sequence shown here is derived from an EMBL/GenBank/DDBJ whole genome shotgun (WGS) entry which is preliminary data.</text>
</comment>
<evidence type="ECO:0000313" key="2">
    <source>
        <dbReference type="Proteomes" id="UP000093902"/>
    </source>
</evidence>
<proteinExistence type="predicted"/>
<organism evidence="1 2">
    <name type="scientific">Mycolicibacterium peregrinum</name>
    <name type="common">Mycobacterium peregrinum</name>
    <dbReference type="NCBI Taxonomy" id="43304"/>
    <lineage>
        <taxon>Bacteria</taxon>
        <taxon>Bacillati</taxon>
        <taxon>Actinomycetota</taxon>
        <taxon>Actinomycetes</taxon>
        <taxon>Mycobacteriales</taxon>
        <taxon>Mycobacteriaceae</taxon>
        <taxon>Mycolicibacterium</taxon>
    </lineage>
</organism>
<dbReference type="Gene3D" id="2.30.110.10">
    <property type="entry name" value="Electron Transport, Fmn-binding Protein, Chain A"/>
    <property type="match status" value="1"/>
</dbReference>
<dbReference type="GO" id="GO:0016491">
    <property type="term" value="F:oxidoreductase activity"/>
    <property type="evidence" value="ECO:0007669"/>
    <property type="project" value="InterPro"/>
</dbReference>
<dbReference type="NCBIfam" id="TIGR00026">
    <property type="entry name" value="hi_GC_TIGR00026"/>
    <property type="match status" value="1"/>
</dbReference>
<reference evidence="2" key="1">
    <citation type="submission" date="2016-06" db="EMBL/GenBank/DDBJ databases">
        <authorList>
            <person name="Sutton G."/>
            <person name="Brinkac L."/>
            <person name="Sanka R."/>
            <person name="Adams M."/>
            <person name="Lau E."/>
            <person name="Mehaffy C."/>
            <person name="Tameris M."/>
            <person name="Hatherill M."/>
            <person name="Hanekom W."/>
            <person name="Mahomed H."/>
            <person name="Mcshane H."/>
        </authorList>
    </citation>
    <scope>NUCLEOTIDE SEQUENCE [LARGE SCALE GENOMIC DNA]</scope>
    <source>
        <strain evidence="2">852002-51209_SCH5440388</strain>
    </source>
</reference>